<protein>
    <submittedName>
        <fullName evidence="2">Uncharacterized protein</fullName>
    </submittedName>
</protein>
<keyword evidence="1" id="KW-0812">Transmembrane</keyword>
<accession>A0ABS7AT65</accession>
<evidence type="ECO:0000313" key="2">
    <source>
        <dbReference type="EMBL" id="MBW6411839.1"/>
    </source>
</evidence>
<dbReference type="EMBL" id="JAHXPT010000021">
    <property type="protein sequence ID" value="MBW6411839.1"/>
    <property type="molecule type" value="Genomic_DNA"/>
</dbReference>
<proteinExistence type="predicted"/>
<comment type="caution">
    <text evidence="2">The sequence shown here is derived from an EMBL/GenBank/DDBJ whole genome shotgun (WGS) entry which is preliminary data.</text>
</comment>
<evidence type="ECO:0000256" key="1">
    <source>
        <dbReference type="SAM" id="Phobius"/>
    </source>
</evidence>
<gene>
    <name evidence="2" type="ORF">KYD98_17290</name>
</gene>
<dbReference type="RefSeq" id="WP_219781304.1">
    <property type="nucleotide sequence ID" value="NZ_JAHXPT010000021.1"/>
</dbReference>
<sequence length="56" mass="6325">MFDLDIRLFNLIYTQCRTLGNAFNMGAFEGFVMYAGVVTLGITKVLESNNKKVKKC</sequence>
<keyword evidence="3" id="KW-1185">Reference proteome</keyword>
<evidence type="ECO:0000313" key="3">
    <source>
        <dbReference type="Proteomes" id="UP001519921"/>
    </source>
</evidence>
<dbReference type="Proteomes" id="UP001519921">
    <property type="component" value="Unassembled WGS sequence"/>
</dbReference>
<name>A0ABS7AT65_9CLOT</name>
<organism evidence="2 3">
    <name type="scientific">Clostridium weizhouense</name>
    <dbReference type="NCBI Taxonomy" id="2859781"/>
    <lineage>
        <taxon>Bacteria</taxon>
        <taxon>Bacillati</taxon>
        <taxon>Bacillota</taxon>
        <taxon>Clostridia</taxon>
        <taxon>Eubacteriales</taxon>
        <taxon>Clostridiaceae</taxon>
        <taxon>Clostridium</taxon>
    </lineage>
</organism>
<feature type="transmembrane region" description="Helical" evidence="1">
    <location>
        <begin position="27"/>
        <end position="46"/>
    </location>
</feature>
<keyword evidence="1" id="KW-0472">Membrane</keyword>
<keyword evidence="1" id="KW-1133">Transmembrane helix</keyword>
<reference evidence="2 3" key="1">
    <citation type="submission" date="2021-07" db="EMBL/GenBank/DDBJ databases">
        <title>Clostridium weizhouense sp. nov., an anaerobic bacterium isolated from activated sludge of Petroleum wastewater.</title>
        <authorList>
            <person name="Li Q."/>
        </authorList>
    </citation>
    <scope>NUCLEOTIDE SEQUENCE [LARGE SCALE GENOMIC DNA]</scope>
    <source>
        <strain evidence="2 3">YB-6</strain>
    </source>
</reference>